<sequence length="85" mass="9261">MSRARYESEIGDKVKKAAASPDASRLHVIARGLRWIIKREGAQRAQRVYNTKKQAVDGAMAQVDSGAASVVIIHKKDGTIESSKP</sequence>
<dbReference type="AlphaFoldDB" id="A0A6J4LU74"/>
<accession>A0A6J4LU74</accession>
<dbReference type="InterPro" id="IPR018691">
    <property type="entry name" value="DUF2188"/>
</dbReference>
<protein>
    <recommendedName>
        <fullName evidence="2">DUF2188 domain-containing protein</fullName>
    </recommendedName>
</protein>
<evidence type="ECO:0000313" key="1">
    <source>
        <dbReference type="EMBL" id="CAA9341805.1"/>
    </source>
</evidence>
<reference evidence="1" key="1">
    <citation type="submission" date="2020-02" db="EMBL/GenBank/DDBJ databases">
        <authorList>
            <person name="Meier V. D."/>
        </authorList>
    </citation>
    <scope>NUCLEOTIDE SEQUENCE</scope>
    <source>
        <strain evidence="1">AVDCRST_MAG56</strain>
    </source>
</reference>
<gene>
    <name evidence="1" type="ORF">AVDCRST_MAG56-7982</name>
</gene>
<evidence type="ECO:0008006" key="2">
    <source>
        <dbReference type="Google" id="ProtNLM"/>
    </source>
</evidence>
<dbReference type="EMBL" id="CADCTQ010000666">
    <property type="protein sequence ID" value="CAA9341805.1"/>
    <property type="molecule type" value="Genomic_DNA"/>
</dbReference>
<dbReference type="Pfam" id="PF09954">
    <property type="entry name" value="DUF2188"/>
    <property type="match status" value="1"/>
</dbReference>
<organism evidence="1">
    <name type="scientific">uncultured Cytophagales bacterium</name>
    <dbReference type="NCBI Taxonomy" id="158755"/>
    <lineage>
        <taxon>Bacteria</taxon>
        <taxon>Pseudomonadati</taxon>
        <taxon>Bacteroidota</taxon>
        <taxon>Sphingobacteriia</taxon>
        <taxon>Sphingobacteriales</taxon>
        <taxon>environmental samples</taxon>
    </lineage>
</organism>
<proteinExistence type="predicted"/>
<name>A0A6J4LU74_9SPHI</name>